<reference evidence="3 4" key="1">
    <citation type="submission" date="2018-02" db="EMBL/GenBank/DDBJ databases">
        <title>Sphingobacterium KA21.</title>
        <authorList>
            <person name="Vasarhelyi B.M."/>
            <person name="Deshmukh S."/>
            <person name="Balint B."/>
            <person name="Kukolya J."/>
        </authorList>
    </citation>
    <scope>NUCLEOTIDE SEQUENCE [LARGE SCALE GENOMIC DNA]</scope>
    <source>
        <strain evidence="3 4">Ka21</strain>
    </source>
</reference>
<feature type="domain" description="DUF5606" evidence="1">
    <location>
        <begin position="3"/>
        <end position="50"/>
    </location>
</feature>
<dbReference type="RefSeq" id="WP_196938765.1">
    <property type="nucleotide sequence ID" value="NZ_MU158689.1"/>
</dbReference>
<name>A0ABR9T1A9_9SPHI</name>
<dbReference type="Pfam" id="PF21186">
    <property type="entry name" value="DUF6852"/>
    <property type="match status" value="1"/>
</dbReference>
<protein>
    <recommendedName>
        <fullName evidence="5">DUF5606 domain-containing protein</fullName>
    </recommendedName>
</protein>
<evidence type="ECO:0008006" key="5">
    <source>
        <dbReference type="Google" id="ProtNLM"/>
    </source>
</evidence>
<evidence type="ECO:0000313" key="4">
    <source>
        <dbReference type="Proteomes" id="UP000618319"/>
    </source>
</evidence>
<dbReference type="Proteomes" id="UP000618319">
    <property type="component" value="Unassembled WGS sequence"/>
</dbReference>
<dbReference type="InterPro" id="IPR041218">
    <property type="entry name" value="DUF5606"/>
</dbReference>
<keyword evidence="4" id="KW-1185">Reference proteome</keyword>
<dbReference type="InterPro" id="IPR049282">
    <property type="entry name" value="BVU_3817_N_sf"/>
</dbReference>
<dbReference type="InterPro" id="IPR049281">
    <property type="entry name" value="BVU_3817-like_C_sf"/>
</dbReference>
<dbReference type="Gene3D" id="2.30.30.730">
    <property type="match status" value="1"/>
</dbReference>
<proteinExistence type="predicted"/>
<accession>A0ABR9T1A9</accession>
<evidence type="ECO:0000259" key="1">
    <source>
        <dbReference type="Pfam" id="PF18347"/>
    </source>
</evidence>
<evidence type="ECO:0000313" key="3">
    <source>
        <dbReference type="EMBL" id="MBE8719129.1"/>
    </source>
</evidence>
<dbReference type="Pfam" id="PF18347">
    <property type="entry name" value="DUF5606"/>
    <property type="match status" value="1"/>
</dbReference>
<gene>
    <name evidence="3" type="ORF">C4F40_00100</name>
</gene>
<sequence>MNLRALVSVTGKPGLYKLMGQNKGGFILESLDNTKIKSVVNLNTTKMATLEDITIYGEEEEIRLLAIFEKIKANDGTTPDAKADGNALREFFREVAPGHDETRVYTSDIKKIINWYNIIKEFPLFEEEAPAPLQ</sequence>
<dbReference type="InterPro" id="IPR049280">
    <property type="entry name" value="DUF6852"/>
</dbReference>
<evidence type="ECO:0000259" key="2">
    <source>
        <dbReference type="Pfam" id="PF21186"/>
    </source>
</evidence>
<organism evidence="3 4">
    <name type="scientific">Sphingobacterium pedocola</name>
    <dbReference type="NCBI Taxonomy" id="2082722"/>
    <lineage>
        <taxon>Bacteria</taxon>
        <taxon>Pseudomonadati</taxon>
        <taxon>Bacteroidota</taxon>
        <taxon>Sphingobacteriia</taxon>
        <taxon>Sphingobacteriales</taxon>
        <taxon>Sphingobacteriaceae</taxon>
        <taxon>Sphingobacterium</taxon>
    </lineage>
</organism>
<feature type="domain" description="DUF6852" evidence="2">
    <location>
        <begin position="53"/>
        <end position="119"/>
    </location>
</feature>
<comment type="caution">
    <text evidence="3">The sequence shown here is derived from an EMBL/GenBank/DDBJ whole genome shotgun (WGS) entry which is preliminary data.</text>
</comment>
<dbReference type="EMBL" id="PSKQ01000006">
    <property type="protein sequence ID" value="MBE8719129.1"/>
    <property type="molecule type" value="Genomic_DNA"/>
</dbReference>
<dbReference type="Gene3D" id="1.10.10.1650">
    <property type="match status" value="1"/>
</dbReference>